<sequence length="82" mass="9122">MIIKPLTDMRLSIDLLEYSEEISDDVSMLTVFLAPSFPPPTAAAVASRRLRQSAGEDCKLMINNTVAMSMNIDDLLFSIIWS</sequence>
<evidence type="ECO:0000313" key="2">
    <source>
        <dbReference type="Proteomes" id="UP000298416"/>
    </source>
</evidence>
<accession>A0A8X8ZXF1</accession>
<name>A0A8X8ZXF1_SALSN</name>
<organism evidence="1">
    <name type="scientific">Salvia splendens</name>
    <name type="common">Scarlet sage</name>
    <dbReference type="NCBI Taxonomy" id="180675"/>
    <lineage>
        <taxon>Eukaryota</taxon>
        <taxon>Viridiplantae</taxon>
        <taxon>Streptophyta</taxon>
        <taxon>Embryophyta</taxon>
        <taxon>Tracheophyta</taxon>
        <taxon>Spermatophyta</taxon>
        <taxon>Magnoliopsida</taxon>
        <taxon>eudicotyledons</taxon>
        <taxon>Gunneridae</taxon>
        <taxon>Pentapetalae</taxon>
        <taxon>asterids</taxon>
        <taxon>lamiids</taxon>
        <taxon>Lamiales</taxon>
        <taxon>Lamiaceae</taxon>
        <taxon>Nepetoideae</taxon>
        <taxon>Mentheae</taxon>
        <taxon>Salviinae</taxon>
        <taxon>Salvia</taxon>
        <taxon>Salvia subgen. Calosphace</taxon>
        <taxon>core Calosphace</taxon>
    </lineage>
</organism>
<gene>
    <name evidence="1" type="ORF">SASPL_118635</name>
</gene>
<proteinExistence type="predicted"/>
<dbReference type="Proteomes" id="UP000298416">
    <property type="component" value="Unassembled WGS sequence"/>
</dbReference>
<evidence type="ECO:0000313" key="1">
    <source>
        <dbReference type="EMBL" id="KAG6422072.1"/>
    </source>
</evidence>
<protein>
    <submittedName>
        <fullName evidence="1">Uncharacterized protein</fullName>
    </submittedName>
</protein>
<keyword evidence="2" id="KW-1185">Reference proteome</keyword>
<reference evidence="1" key="2">
    <citation type="submission" date="2020-08" db="EMBL/GenBank/DDBJ databases">
        <title>Plant Genome Project.</title>
        <authorList>
            <person name="Zhang R.-G."/>
        </authorList>
    </citation>
    <scope>NUCLEOTIDE SEQUENCE</scope>
    <source>
        <strain evidence="1">Huo1</strain>
        <tissue evidence="1">Leaf</tissue>
    </source>
</reference>
<dbReference type="EMBL" id="PNBA02000006">
    <property type="protein sequence ID" value="KAG6422072.1"/>
    <property type="molecule type" value="Genomic_DNA"/>
</dbReference>
<comment type="caution">
    <text evidence="1">The sequence shown here is derived from an EMBL/GenBank/DDBJ whole genome shotgun (WGS) entry which is preliminary data.</text>
</comment>
<reference evidence="1" key="1">
    <citation type="submission" date="2018-01" db="EMBL/GenBank/DDBJ databases">
        <authorList>
            <person name="Mao J.F."/>
        </authorList>
    </citation>
    <scope>NUCLEOTIDE SEQUENCE</scope>
    <source>
        <strain evidence="1">Huo1</strain>
        <tissue evidence="1">Leaf</tissue>
    </source>
</reference>
<dbReference type="AlphaFoldDB" id="A0A8X8ZXF1"/>